<evidence type="ECO:0000256" key="3">
    <source>
        <dbReference type="ARBA" id="ARBA00022525"/>
    </source>
</evidence>
<dbReference type="GO" id="GO:0009986">
    <property type="term" value="C:cell surface"/>
    <property type="evidence" value="ECO:0007669"/>
    <property type="project" value="InterPro"/>
</dbReference>
<evidence type="ECO:0000256" key="2">
    <source>
        <dbReference type="ARBA" id="ARBA00010112"/>
    </source>
</evidence>
<evidence type="ECO:0000256" key="1">
    <source>
        <dbReference type="ARBA" id="ARBA00004613"/>
    </source>
</evidence>
<evidence type="ECO:0000313" key="5">
    <source>
        <dbReference type="Proteomes" id="UP000887564"/>
    </source>
</evidence>
<dbReference type="PANTHER" id="PTHR21700">
    <property type="entry name" value="TRANSTHYRETIN-LIKE FAMILY PROTEIN-RELATED"/>
    <property type="match status" value="1"/>
</dbReference>
<dbReference type="Pfam" id="PF01060">
    <property type="entry name" value="TTR-52"/>
    <property type="match status" value="1"/>
</dbReference>
<keyword evidence="3" id="KW-0964">Secreted</keyword>
<protein>
    <submittedName>
        <fullName evidence="6">Transthyretin-like family protein</fullName>
    </submittedName>
</protein>
<dbReference type="InterPro" id="IPR001534">
    <property type="entry name" value="Transthyretin-like"/>
</dbReference>
<comment type="similarity">
    <text evidence="2">Belongs to the nematode transthyretin-like family.</text>
</comment>
<organism evidence="5 6">
    <name type="scientific">Parascaris equorum</name>
    <name type="common">Equine roundworm</name>
    <dbReference type="NCBI Taxonomy" id="6256"/>
    <lineage>
        <taxon>Eukaryota</taxon>
        <taxon>Metazoa</taxon>
        <taxon>Ecdysozoa</taxon>
        <taxon>Nematoda</taxon>
        <taxon>Chromadorea</taxon>
        <taxon>Rhabditida</taxon>
        <taxon>Spirurina</taxon>
        <taxon>Ascaridomorpha</taxon>
        <taxon>Ascaridoidea</taxon>
        <taxon>Ascarididae</taxon>
        <taxon>Parascaris</taxon>
    </lineage>
</organism>
<evidence type="ECO:0000313" key="6">
    <source>
        <dbReference type="WBParaSite" id="PEQ_0000257601-mRNA-1"/>
    </source>
</evidence>
<dbReference type="Proteomes" id="UP000887564">
    <property type="component" value="Unplaced"/>
</dbReference>
<proteinExistence type="inferred from homology"/>
<comment type="subcellular location">
    <subcellularLocation>
        <location evidence="1">Secreted</location>
    </subcellularLocation>
</comment>
<dbReference type="AlphaFoldDB" id="A0A914R7Z2"/>
<dbReference type="InterPro" id="IPR038479">
    <property type="entry name" value="Transthyretin-like_sf"/>
</dbReference>
<dbReference type="WBParaSite" id="PEQ_0000257601-mRNA-1">
    <property type="protein sequence ID" value="PEQ_0000257601-mRNA-1"/>
    <property type="gene ID" value="PEQ_0000257601"/>
</dbReference>
<name>A0A914R7Z2_PAREQ</name>
<dbReference type="PANTHER" id="PTHR21700:SF3">
    <property type="entry name" value="TRANSTHYRETIN-LIKE PROTEIN 5"/>
    <property type="match status" value="1"/>
</dbReference>
<keyword evidence="5" id="KW-1185">Reference proteome</keyword>
<sequence length="119" mass="12827">MLSLAAVTSSLHIGWMQSTAVKGVLMCNNESAANVKLKLYDDDIGIDDLMVQGRTDAYGHFALEGHTAKFTAIGPKLNIYHTCEHKKVCLLLGIRAHGSEDRIDRCGRAVKVASSGALN</sequence>
<reference evidence="6" key="1">
    <citation type="submission" date="2022-11" db="UniProtKB">
        <authorList>
            <consortium name="WormBaseParasite"/>
        </authorList>
    </citation>
    <scope>IDENTIFICATION</scope>
</reference>
<keyword evidence="4" id="KW-0732">Signal</keyword>
<evidence type="ECO:0000256" key="4">
    <source>
        <dbReference type="ARBA" id="ARBA00022729"/>
    </source>
</evidence>
<dbReference type="GO" id="GO:0005576">
    <property type="term" value="C:extracellular region"/>
    <property type="evidence" value="ECO:0007669"/>
    <property type="project" value="UniProtKB-SubCell"/>
</dbReference>
<accession>A0A914R7Z2</accession>
<dbReference type="Gene3D" id="2.60.40.3330">
    <property type="match status" value="1"/>
</dbReference>